<feature type="transmembrane region" description="Helical" evidence="9">
    <location>
        <begin position="231"/>
        <end position="256"/>
    </location>
</feature>
<feature type="transmembrane region" description="Helical" evidence="9">
    <location>
        <begin position="154"/>
        <end position="177"/>
    </location>
</feature>
<dbReference type="PROSITE" id="PS00211">
    <property type="entry name" value="ABC_TRANSPORTER_1"/>
    <property type="match status" value="1"/>
</dbReference>
<keyword evidence="2" id="KW-0813">Transport</keyword>
<name>A0A0R1TUA0_9LACO</name>
<proteinExistence type="predicted"/>
<feature type="transmembrane region" description="Helical" evidence="9">
    <location>
        <begin position="276"/>
        <end position="295"/>
    </location>
</feature>
<dbReference type="GO" id="GO:0005524">
    <property type="term" value="F:ATP binding"/>
    <property type="evidence" value="ECO:0007669"/>
    <property type="project" value="UniProtKB-KW"/>
</dbReference>
<dbReference type="InterPro" id="IPR003593">
    <property type="entry name" value="AAA+_ATPase"/>
</dbReference>
<evidence type="ECO:0000256" key="1">
    <source>
        <dbReference type="ARBA" id="ARBA00004651"/>
    </source>
</evidence>
<evidence type="ECO:0000256" key="3">
    <source>
        <dbReference type="ARBA" id="ARBA00022475"/>
    </source>
</evidence>
<dbReference type="FunFam" id="3.40.50.300:FF:000854">
    <property type="entry name" value="Multidrug ABC transporter ATP-binding protein"/>
    <property type="match status" value="1"/>
</dbReference>
<keyword evidence="5" id="KW-0547">Nucleotide-binding</keyword>
<dbReference type="InterPro" id="IPR017871">
    <property type="entry name" value="ABC_transporter-like_CS"/>
</dbReference>
<keyword evidence="7 9" id="KW-1133">Transmembrane helix</keyword>
<protein>
    <submittedName>
        <fullName evidence="12">Multidrug ABC transporter permease ATP-binding protein</fullName>
    </submittedName>
</protein>
<dbReference type="GO" id="GO:0015421">
    <property type="term" value="F:ABC-type oligopeptide transporter activity"/>
    <property type="evidence" value="ECO:0007669"/>
    <property type="project" value="TreeGrafter"/>
</dbReference>
<dbReference type="InterPro" id="IPR011527">
    <property type="entry name" value="ABC1_TM_dom"/>
</dbReference>
<organism evidence="12 13">
    <name type="scientific">Ligilactobacillus apodemi DSM 16634 = JCM 16172</name>
    <dbReference type="NCBI Taxonomy" id="1423724"/>
    <lineage>
        <taxon>Bacteria</taxon>
        <taxon>Bacillati</taxon>
        <taxon>Bacillota</taxon>
        <taxon>Bacilli</taxon>
        <taxon>Lactobacillales</taxon>
        <taxon>Lactobacillaceae</taxon>
        <taxon>Ligilactobacillus</taxon>
    </lineage>
</organism>
<dbReference type="SUPFAM" id="SSF90123">
    <property type="entry name" value="ABC transporter transmembrane region"/>
    <property type="match status" value="1"/>
</dbReference>
<dbReference type="RefSeq" id="WP_025086764.1">
    <property type="nucleotide sequence ID" value="NZ_AZFT01000048.1"/>
</dbReference>
<evidence type="ECO:0000313" key="13">
    <source>
        <dbReference type="Proteomes" id="UP000051324"/>
    </source>
</evidence>
<evidence type="ECO:0000259" key="11">
    <source>
        <dbReference type="PROSITE" id="PS50929"/>
    </source>
</evidence>
<dbReference type="GO" id="GO:0016887">
    <property type="term" value="F:ATP hydrolysis activity"/>
    <property type="evidence" value="ECO:0007669"/>
    <property type="project" value="InterPro"/>
</dbReference>
<evidence type="ECO:0000256" key="5">
    <source>
        <dbReference type="ARBA" id="ARBA00022741"/>
    </source>
</evidence>
<dbReference type="InterPro" id="IPR039421">
    <property type="entry name" value="Type_1_exporter"/>
</dbReference>
<dbReference type="PROSITE" id="PS50929">
    <property type="entry name" value="ABC_TM1F"/>
    <property type="match status" value="1"/>
</dbReference>
<dbReference type="InterPro" id="IPR027417">
    <property type="entry name" value="P-loop_NTPase"/>
</dbReference>
<evidence type="ECO:0000313" key="12">
    <source>
        <dbReference type="EMBL" id="KRL84880.1"/>
    </source>
</evidence>
<feature type="transmembrane region" description="Helical" evidence="9">
    <location>
        <begin position="51"/>
        <end position="77"/>
    </location>
</feature>
<dbReference type="CDD" id="cd18548">
    <property type="entry name" value="ABC_6TM_Tm287_like"/>
    <property type="match status" value="1"/>
</dbReference>
<keyword evidence="6 12" id="KW-0067">ATP-binding</keyword>
<dbReference type="PANTHER" id="PTHR43394">
    <property type="entry name" value="ATP-DEPENDENT PERMEASE MDL1, MITOCHONDRIAL"/>
    <property type="match status" value="1"/>
</dbReference>
<evidence type="ECO:0000256" key="2">
    <source>
        <dbReference type="ARBA" id="ARBA00022448"/>
    </source>
</evidence>
<dbReference type="OrthoDB" id="9770415at2"/>
<dbReference type="PATRIC" id="fig|1423724.4.peg.379"/>
<dbReference type="Pfam" id="PF00005">
    <property type="entry name" value="ABC_tran"/>
    <property type="match status" value="1"/>
</dbReference>
<dbReference type="SUPFAM" id="SSF52540">
    <property type="entry name" value="P-loop containing nucleoside triphosphate hydrolases"/>
    <property type="match status" value="1"/>
</dbReference>
<dbReference type="SMART" id="SM00382">
    <property type="entry name" value="AAA"/>
    <property type="match status" value="1"/>
</dbReference>
<dbReference type="Pfam" id="PF00664">
    <property type="entry name" value="ABC_membrane"/>
    <property type="match status" value="1"/>
</dbReference>
<dbReference type="InterPro" id="IPR036640">
    <property type="entry name" value="ABC1_TM_sf"/>
</dbReference>
<feature type="transmembrane region" description="Helical" evidence="9">
    <location>
        <begin position="125"/>
        <end position="148"/>
    </location>
</feature>
<feature type="domain" description="ABC transmembrane type-1" evidence="11">
    <location>
        <begin position="15"/>
        <end position="297"/>
    </location>
</feature>
<evidence type="ECO:0000256" key="7">
    <source>
        <dbReference type="ARBA" id="ARBA00022989"/>
    </source>
</evidence>
<sequence length="578" mass="63542">MLKLVKNRLSWWAVLAAVLFLLVQVICDLNLPALTSDMINNGVAKGDTNYIWKIGGEMLIIAGIGLLAAVGNVYFAATQAQKAGAKIRADIFKKVLSFSGREIDQFGASSLITRTTNDILQIQNVLIMLFRMMLMSPLMLIGASFMAYQSEKRLTGVFLVSIPLLLIAIAIVMYLAVPLFKSLQKKIDKINLTFREGLTGVRVIRAFRRDDFEQKRFDQANKDYTQTGVKVFSLVSIMSPVMTLILSGTNMGIVWFGAQLIGDRSMGVGNLVSFMTYANMILFSFMMLSMVFVFLPRAQAAAARINEVLAMPLSIPGTKHVTAELNAEQPSSLAFEHVDFRYENAENLALSNVDFKAKAGQMVAIIGGTGSGKSTLVNLIPRLYDPTAGEIKVNGVNIADISQENLHEHVSFVQQKAVLFKGTIKSNLQFGDENATEEEMWHALELAQAKDFVAELPDGLDSVVEQGGDNFSGGQKQRLAIARALMKKAAVYVFDDSFSALDFKTDAKLRAGLKQDPVIQKSVIVIVAQRVSTVTAADEIIVLDEGRVVGQGTHEELEKHNKTYKEIVDSQLKKGDEH</sequence>
<keyword evidence="3" id="KW-1003">Cell membrane</keyword>
<dbReference type="STRING" id="1423724.FC32_GL000361"/>
<comment type="caution">
    <text evidence="12">The sequence shown here is derived from an EMBL/GenBank/DDBJ whole genome shotgun (WGS) entry which is preliminary data.</text>
</comment>
<evidence type="ECO:0000259" key="10">
    <source>
        <dbReference type="PROSITE" id="PS50893"/>
    </source>
</evidence>
<keyword evidence="4 9" id="KW-0812">Transmembrane</keyword>
<dbReference type="AlphaFoldDB" id="A0A0R1TUA0"/>
<dbReference type="PROSITE" id="PS50893">
    <property type="entry name" value="ABC_TRANSPORTER_2"/>
    <property type="match status" value="1"/>
</dbReference>
<evidence type="ECO:0000256" key="6">
    <source>
        <dbReference type="ARBA" id="ARBA00022840"/>
    </source>
</evidence>
<dbReference type="Gene3D" id="3.40.50.300">
    <property type="entry name" value="P-loop containing nucleotide triphosphate hydrolases"/>
    <property type="match status" value="1"/>
</dbReference>
<comment type="subcellular location">
    <subcellularLocation>
        <location evidence="1">Cell membrane</location>
        <topology evidence="1">Multi-pass membrane protein</topology>
    </subcellularLocation>
</comment>
<dbReference type="InterPro" id="IPR003439">
    <property type="entry name" value="ABC_transporter-like_ATP-bd"/>
</dbReference>
<dbReference type="eggNOG" id="COG1132">
    <property type="taxonomic scope" value="Bacteria"/>
</dbReference>
<dbReference type="GO" id="GO:0005886">
    <property type="term" value="C:plasma membrane"/>
    <property type="evidence" value="ECO:0007669"/>
    <property type="project" value="UniProtKB-SubCell"/>
</dbReference>
<dbReference type="PANTHER" id="PTHR43394:SF1">
    <property type="entry name" value="ATP-BINDING CASSETTE SUB-FAMILY B MEMBER 10, MITOCHONDRIAL"/>
    <property type="match status" value="1"/>
</dbReference>
<feature type="domain" description="ABC transporter" evidence="10">
    <location>
        <begin position="333"/>
        <end position="570"/>
    </location>
</feature>
<evidence type="ECO:0000256" key="9">
    <source>
        <dbReference type="SAM" id="Phobius"/>
    </source>
</evidence>
<keyword evidence="13" id="KW-1185">Reference proteome</keyword>
<evidence type="ECO:0000256" key="8">
    <source>
        <dbReference type="ARBA" id="ARBA00023136"/>
    </source>
</evidence>
<dbReference type="Proteomes" id="UP000051324">
    <property type="component" value="Unassembled WGS sequence"/>
</dbReference>
<accession>A0A0R1TUA0</accession>
<keyword evidence="8 9" id="KW-0472">Membrane</keyword>
<reference evidence="12 13" key="1">
    <citation type="journal article" date="2015" name="Genome Announc.">
        <title>Expanding the biotechnology potential of lactobacilli through comparative genomics of 213 strains and associated genera.</title>
        <authorList>
            <person name="Sun Z."/>
            <person name="Harris H.M."/>
            <person name="McCann A."/>
            <person name="Guo C."/>
            <person name="Argimon S."/>
            <person name="Zhang W."/>
            <person name="Yang X."/>
            <person name="Jeffery I.B."/>
            <person name="Cooney J.C."/>
            <person name="Kagawa T.F."/>
            <person name="Liu W."/>
            <person name="Song Y."/>
            <person name="Salvetti E."/>
            <person name="Wrobel A."/>
            <person name="Rasinkangas P."/>
            <person name="Parkhill J."/>
            <person name="Rea M.C."/>
            <person name="O'Sullivan O."/>
            <person name="Ritari J."/>
            <person name="Douillard F.P."/>
            <person name="Paul Ross R."/>
            <person name="Yang R."/>
            <person name="Briner A.E."/>
            <person name="Felis G.E."/>
            <person name="de Vos W.M."/>
            <person name="Barrangou R."/>
            <person name="Klaenhammer T.R."/>
            <person name="Caufield P.W."/>
            <person name="Cui Y."/>
            <person name="Zhang H."/>
            <person name="O'Toole P.W."/>
        </authorList>
    </citation>
    <scope>NUCLEOTIDE SEQUENCE [LARGE SCALE GENOMIC DNA]</scope>
    <source>
        <strain evidence="12 13">DSM 16634</strain>
    </source>
</reference>
<evidence type="ECO:0000256" key="4">
    <source>
        <dbReference type="ARBA" id="ARBA00022692"/>
    </source>
</evidence>
<dbReference type="Gene3D" id="1.20.1560.10">
    <property type="entry name" value="ABC transporter type 1, transmembrane domain"/>
    <property type="match status" value="1"/>
</dbReference>
<dbReference type="EMBL" id="AZFT01000048">
    <property type="protein sequence ID" value="KRL84880.1"/>
    <property type="molecule type" value="Genomic_DNA"/>
</dbReference>
<gene>
    <name evidence="12" type="ORF">FC32_GL000361</name>
</gene>